<dbReference type="Proteomes" id="UP000075881">
    <property type="component" value="Unassembled WGS sequence"/>
</dbReference>
<keyword evidence="2" id="KW-1185">Reference proteome</keyword>
<reference evidence="1" key="2">
    <citation type="submission" date="2020-05" db="UniProtKB">
        <authorList>
            <consortium name="EnsemblMetazoa"/>
        </authorList>
    </citation>
    <scope>IDENTIFICATION</scope>
    <source>
        <strain evidence="1">ACHKN1017</strain>
    </source>
</reference>
<dbReference type="EnsemblMetazoa" id="ACHR014103-RA">
    <property type="protein sequence ID" value="ACHR014103-PA"/>
    <property type="gene ID" value="ACHR014103"/>
</dbReference>
<dbReference type="VEuPathDB" id="VectorBase:ACHR014103"/>
<protein>
    <submittedName>
        <fullName evidence="1">Uncharacterized protein</fullName>
    </submittedName>
</protein>
<sequence length="149" mass="17534">MECTIIKRGMNKREKKKHTVELRFGRTWKWRSVSSGGRLDDYQLSFGVFGNQLHQAAVGGTFLSLGPLVEQLSEKLERRPGGRIRIRHPFAVHRRIKRDRKDGHDERIVRHSRFFTGQTFCQLMHGCLRHTVPNHARCALERRVRSRQH</sequence>
<evidence type="ECO:0000313" key="1">
    <source>
        <dbReference type="EnsemblMetazoa" id="ACHR014103-PA"/>
    </source>
</evidence>
<organism evidence="1 2">
    <name type="scientific">Anopheles christyi</name>
    <dbReference type="NCBI Taxonomy" id="43041"/>
    <lineage>
        <taxon>Eukaryota</taxon>
        <taxon>Metazoa</taxon>
        <taxon>Ecdysozoa</taxon>
        <taxon>Arthropoda</taxon>
        <taxon>Hexapoda</taxon>
        <taxon>Insecta</taxon>
        <taxon>Pterygota</taxon>
        <taxon>Neoptera</taxon>
        <taxon>Endopterygota</taxon>
        <taxon>Diptera</taxon>
        <taxon>Nematocera</taxon>
        <taxon>Culicoidea</taxon>
        <taxon>Culicidae</taxon>
        <taxon>Anophelinae</taxon>
        <taxon>Anopheles</taxon>
    </lineage>
</organism>
<evidence type="ECO:0000313" key="2">
    <source>
        <dbReference type="Proteomes" id="UP000075881"/>
    </source>
</evidence>
<name>A0A182KHZ9_9DIPT</name>
<dbReference type="AlphaFoldDB" id="A0A182KHZ9"/>
<accession>A0A182KHZ9</accession>
<reference evidence="2" key="1">
    <citation type="submission" date="2013-03" db="EMBL/GenBank/DDBJ databases">
        <title>The Genome Sequence of Anopheles christyi ACHKN1017.</title>
        <authorList>
            <consortium name="The Broad Institute Genomics Platform"/>
            <person name="Neafsey D.E."/>
            <person name="Besansky N."/>
            <person name="Walker B."/>
            <person name="Young S.K."/>
            <person name="Zeng Q."/>
            <person name="Gargeya S."/>
            <person name="Fitzgerald M."/>
            <person name="Haas B."/>
            <person name="Abouelleil A."/>
            <person name="Allen A.W."/>
            <person name="Alvarado L."/>
            <person name="Arachchi H.M."/>
            <person name="Berlin A.M."/>
            <person name="Chapman S.B."/>
            <person name="Gainer-Dewar J."/>
            <person name="Goldberg J."/>
            <person name="Griggs A."/>
            <person name="Gujja S."/>
            <person name="Hansen M."/>
            <person name="Howarth C."/>
            <person name="Imamovic A."/>
            <person name="Ireland A."/>
            <person name="Larimer J."/>
            <person name="McCowan C."/>
            <person name="Murphy C."/>
            <person name="Pearson M."/>
            <person name="Poon T.W."/>
            <person name="Priest M."/>
            <person name="Roberts A."/>
            <person name="Saif S."/>
            <person name="Shea T."/>
            <person name="Sisk P."/>
            <person name="Sykes S."/>
            <person name="Wortman J."/>
            <person name="Nusbaum C."/>
            <person name="Birren B."/>
        </authorList>
    </citation>
    <scope>NUCLEOTIDE SEQUENCE [LARGE SCALE GENOMIC DNA]</scope>
    <source>
        <strain evidence="2">ACHKN1017</strain>
    </source>
</reference>
<proteinExistence type="predicted"/>